<feature type="non-terminal residue" evidence="3">
    <location>
        <position position="1"/>
    </location>
</feature>
<evidence type="ECO:0000256" key="1">
    <source>
        <dbReference type="SAM" id="MobiDB-lite"/>
    </source>
</evidence>
<keyword evidence="2" id="KW-0472">Membrane</keyword>
<organism evidence="3 4">
    <name type="scientific">Pristionchus fissidentatus</name>
    <dbReference type="NCBI Taxonomy" id="1538716"/>
    <lineage>
        <taxon>Eukaryota</taxon>
        <taxon>Metazoa</taxon>
        <taxon>Ecdysozoa</taxon>
        <taxon>Nematoda</taxon>
        <taxon>Chromadorea</taxon>
        <taxon>Rhabditida</taxon>
        <taxon>Rhabditina</taxon>
        <taxon>Diplogasteromorpha</taxon>
        <taxon>Diplogasteroidea</taxon>
        <taxon>Neodiplogasteridae</taxon>
        <taxon>Pristionchus</taxon>
    </lineage>
</organism>
<keyword evidence="2" id="KW-0812">Transmembrane</keyword>
<protein>
    <recommendedName>
        <fullName evidence="5">G protein-coupled receptor</fullName>
    </recommendedName>
</protein>
<reference evidence="3" key="1">
    <citation type="submission" date="2023-10" db="EMBL/GenBank/DDBJ databases">
        <title>Genome assembly of Pristionchus species.</title>
        <authorList>
            <person name="Yoshida K."/>
            <person name="Sommer R.J."/>
        </authorList>
    </citation>
    <scope>NUCLEOTIDE SEQUENCE</scope>
    <source>
        <strain evidence="3">RS5133</strain>
    </source>
</reference>
<dbReference type="AlphaFoldDB" id="A0AAV5WAQ6"/>
<feature type="transmembrane region" description="Helical" evidence="2">
    <location>
        <begin position="59"/>
        <end position="78"/>
    </location>
</feature>
<evidence type="ECO:0000313" key="3">
    <source>
        <dbReference type="EMBL" id="GMT28790.1"/>
    </source>
</evidence>
<sequence>LLLLSTNLSMQLLNLSTRTLKEEVGEDDSPPVLTKKESPPPLPPSPSCPCKTQSITSPLWCVISIYGWAWFRLLYAVYSREIEDTHCHSMLCVDDLSLIFVVVVGLSLVSAVMGIIRWNHSLIFPFLLTQSASIGGLTGAITYQSFAEFTSGSRISHIYSFCLLSFTVVFASMIGLYVTLKSIDNLRRTPIDKRKGHIQLFANPLFSPEIVHVQKEIARCETTPMDDSMSFNQYTTPPSLMAFFEDTREVPPIFDAYAQNLLA</sequence>
<feature type="transmembrane region" description="Helical" evidence="2">
    <location>
        <begin position="98"/>
        <end position="116"/>
    </location>
</feature>
<comment type="caution">
    <text evidence="3">The sequence shown here is derived from an EMBL/GenBank/DDBJ whole genome shotgun (WGS) entry which is preliminary data.</text>
</comment>
<keyword evidence="2" id="KW-1133">Transmembrane helix</keyword>
<name>A0AAV5WAQ6_9BILA</name>
<keyword evidence="4" id="KW-1185">Reference proteome</keyword>
<feature type="transmembrane region" description="Helical" evidence="2">
    <location>
        <begin position="158"/>
        <end position="180"/>
    </location>
</feature>
<dbReference type="EMBL" id="BTSY01000005">
    <property type="protein sequence ID" value="GMT28790.1"/>
    <property type="molecule type" value="Genomic_DNA"/>
</dbReference>
<evidence type="ECO:0000313" key="4">
    <source>
        <dbReference type="Proteomes" id="UP001432322"/>
    </source>
</evidence>
<gene>
    <name evidence="3" type="ORF">PFISCL1PPCAC_20087</name>
</gene>
<evidence type="ECO:0008006" key="5">
    <source>
        <dbReference type="Google" id="ProtNLM"/>
    </source>
</evidence>
<dbReference type="Proteomes" id="UP001432322">
    <property type="component" value="Unassembled WGS sequence"/>
</dbReference>
<accession>A0AAV5WAQ6</accession>
<feature type="region of interest" description="Disordered" evidence="1">
    <location>
        <begin position="21"/>
        <end position="47"/>
    </location>
</feature>
<proteinExistence type="predicted"/>
<evidence type="ECO:0000256" key="2">
    <source>
        <dbReference type="SAM" id="Phobius"/>
    </source>
</evidence>